<gene>
    <name evidence="1" type="ORF">CMV30_18070</name>
</gene>
<evidence type="ECO:0000313" key="2">
    <source>
        <dbReference type="Proteomes" id="UP000217265"/>
    </source>
</evidence>
<dbReference type="KEGG" id="vbh:CMV30_18070"/>
<name>A0A290QM92_9BACT</name>
<dbReference type="RefSeq" id="WP_096057330.1">
    <property type="nucleotide sequence ID" value="NZ_CP023344.1"/>
</dbReference>
<dbReference type="InterPro" id="IPR024078">
    <property type="entry name" value="LmbE-like_dom_sf"/>
</dbReference>
<dbReference type="Proteomes" id="UP000217265">
    <property type="component" value="Chromosome"/>
</dbReference>
<reference evidence="1 2" key="1">
    <citation type="submission" date="2017-09" db="EMBL/GenBank/DDBJ databases">
        <title>Complete genome sequence of Verrucomicrobial strain HZ-65, isolated from freshwater.</title>
        <authorList>
            <person name="Choi A."/>
        </authorList>
    </citation>
    <scope>NUCLEOTIDE SEQUENCE [LARGE SCALE GENOMIC DNA]</scope>
    <source>
        <strain evidence="1 2">HZ-65</strain>
    </source>
</reference>
<dbReference type="PANTHER" id="PTHR12993">
    <property type="entry name" value="N-ACETYLGLUCOSAMINYL-PHOSPHATIDYLINOSITOL DE-N-ACETYLASE-RELATED"/>
    <property type="match status" value="1"/>
</dbReference>
<dbReference type="AlphaFoldDB" id="A0A290QM92"/>
<protein>
    <recommendedName>
        <fullName evidence="3">GlcNAc-PI de-N-acetylase</fullName>
    </recommendedName>
</protein>
<organism evidence="1 2">
    <name type="scientific">Nibricoccus aquaticus</name>
    <dbReference type="NCBI Taxonomy" id="2576891"/>
    <lineage>
        <taxon>Bacteria</taxon>
        <taxon>Pseudomonadati</taxon>
        <taxon>Verrucomicrobiota</taxon>
        <taxon>Opitutia</taxon>
        <taxon>Opitutales</taxon>
        <taxon>Opitutaceae</taxon>
        <taxon>Nibricoccus</taxon>
    </lineage>
</organism>
<keyword evidence="2" id="KW-1185">Reference proteome</keyword>
<dbReference type="Pfam" id="PF02585">
    <property type="entry name" value="PIG-L"/>
    <property type="match status" value="1"/>
</dbReference>
<dbReference type="GO" id="GO:0016811">
    <property type="term" value="F:hydrolase activity, acting on carbon-nitrogen (but not peptide) bonds, in linear amides"/>
    <property type="evidence" value="ECO:0007669"/>
    <property type="project" value="TreeGrafter"/>
</dbReference>
<evidence type="ECO:0008006" key="3">
    <source>
        <dbReference type="Google" id="ProtNLM"/>
    </source>
</evidence>
<dbReference type="SUPFAM" id="SSF102588">
    <property type="entry name" value="LmbE-like"/>
    <property type="match status" value="1"/>
</dbReference>
<dbReference type="InterPro" id="IPR003737">
    <property type="entry name" value="GlcNAc_PI_deacetylase-related"/>
</dbReference>
<dbReference type="Gene3D" id="3.40.50.10320">
    <property type="entry name" value="LmbE-like"/>
    <property type="match status" value="1"/>
</dbReference>
<proteinExistence type="predicted"/>
<dbReference type="OrthoDB" id="9790023at2"/>
<dbReference type="EMBL" id="CP023344">
    <property type="protein sequence ID" value="ATC65701.1"/>
    <property type="molecule type" value="Genomic_DNA"/>
</dbReference>
<dbReference type="PANTHER" id="PTHR12993:SF29">
    <property type="entry name" value="BLR3841 PROTEIN"/>
    <property type="match status" value="1"/>
</dbReference>
<accession>A0A290QM92</accession>
<evidence type="ECO:0000313" key="1">
    <source>
        <dbReference type="EMBL" id="ATC65701.1"/>
    </source>
</evidence>
<sequence>MNTPPRTLKFRLRRAFSTALRLALRLRATPYRVPGHGPALVIAPHPDDESFGCGGWIARQSAAGRAIHILLLTDGSASHPGHPLKTPADIKSLRATEARAAAIALGIDSSSLHFLDLPDGQLAHLDTPTALATSRRLREFIGNLNPDEILLPCRHDRSSEHEAAFRLVATALADLPVSPRILEFPVWSWWSPSLAWRLLFSSARVYRYRFPQQHAQKLAAMAAYRSQTDPLPPQKHAALPEGFVAMFSAPEEYFFEN</sequence>